<dbReference type="PIRSF" id="PIRSF039096">
    <property type="entry name" value="p16-ARC"/>
    <property type="match status" value="1"/>
</dbReference>
<evidence type="ECO:0000256" key="5">
    <source>
        <dbReference type="ARBA" id="ARBA00040214"/>
    </source>
</evidence>
<dbReference type="Gene3D" id="1.25.40.190">
    <property type="entry name" value="Actin-related protein 2/3 complex subunit 5"/>
    <property type="match status" value="1"/>
</dbReference>
<comment type="function">
    <text evidence="6">Functions as a component of the Arp2/3 complex which is involved in regulation of actin polymerization and together with an activating nucleation-promoting factor (NPF) mediates the formation of branched actin networks.</text>
</comment>
<evidence type="ECO:0000256" key="3">
    <source>
        <dbReference type="ARBA" id="ARBA00022490"/>
    </source>
</evidence>
<dbReference type="SUPFAM" id="SSF69103">
    <property type="entry name" value="Arp2/3 complex 16 kDa subunit ARPC5"/>
    <property type="match status" value="1"/>
</dbReference>
<comment type="caution">
    <text evidence="8">The sequence shown here is derived from an EMBL/GenBank/DDBJ whole genome shotgun (WGS) entry which is preliminary data.</text>
</comment>
<proteinExistence type="inferred from homology"/>
<organism evidence="8 9">
    <name type="scientific">Coemansia thaxteri</name>
    <dbReference type="NCBI Taxonomy" id="2663907"/>
    <lineage>
        <taxon>Eukaryota</taxon>
        <taxon>Fungi</taxon>
        <taxon>Fungi incertae sedis</taxon>
        <taxon>Zoopagomycota</taxon>
        <taxon>Kickxellomycotina</taxon>
        <taxon>Kickxellomycetes</taxon>
        <taxon>Kickxellales</taxon>
        <taxon>Kickxellaceae</taxon>
        <taxon>Coemansia</taxon>
    </lineage>
</organism>
<keyword evidence="4 7" id="KW-0206">Cytoskeleton</keyword>
<protein>
    <recommendedName>
        <fullName evidence="5 7">Actin-related protein 2/3 complex subunit 5</fullName>
    </recommendedName>
</protein>
<name>A0A9W8EI05_9FUNG</name>
<dbReference type="AlphaFoldDB" id="A0A9W8EI05"/>
<gene>
    <name evidence="8" type="primary">ARC15</name>
    <name evidence="8" type="ORF">H4R26_002989</name>
</gene>
<dbReference type="GO" id="GO:0030833">
    <property type="term" value="P:regulation of actin filament polymerization"/>
    <property type="evidence" value="ECO:0007669"/>
    <property type="project" value="InterPro"/>
</dbReference>
<dbReference type="GO" id="GO:0005885">
    <property type="term" value="C:Arp2/3 protein complex"/>
    <property type="evidence" value="ECO:0007669"/>
    <property type="project" value="InterPro"/>
</dbReference>
<evidence type="ECO:0000256" key="1">
    <source>
        <dbReference type="ARBA" id="ARBA00004245"/>
    </source>
</evidence>
<comment type="subcellular location">
    <subcellularLocation>
        <location evidence="1">Cytoplasm</location>
        <location evidence="1">Cytoskeleton</location>
    </subcellularLocation>
</comment>
<evidence type="ECO:0000256" key="4">
    <source>
        <dbReference type="ARBA" id="ARBA00023212"/>
    </source>
</evidence>
<comment type="function">
    <text evidence="7">Functions as component of the Arp2/3 complex which is involved in regulation of actin polymerization and together with an activating nucleation-promoting factor (NPF) mediates the formation of branched actin networks. Arp2/3 complex plays a critical role in the control of cell morphogenesis via the modulation of cell polarity development.</text>
</comment>
<evidence type="ECO:0000256" key="7">
    <source>
        <dbReference type="RuleBase" id="RU004301"/>
    </source>
</evidence>
<evidence type="ECO:0000313" key="8">
    <source>
        <dbReference type="EMBL" id="KAJ2003578.1"/>
    </source>
</evidence>
<dbReference type="EMBL" id="JANBQF010000211">
    <property type="protein sequence ID" value="KAJ2003578.1"/>
    <property type="molecule type" value="Genomic_DNA"/>
</dbReference>
<dbReference type="GO" id="GO:0034314">
    <property type="term" value="P:Arp2/3 complex-mediated actin nucleation"/>
    <property type="evidence" value="ECO:0007669"/>
    <property type="project" value="InterPro"/>
</dbReference>
<dbReference type="PANTHER" id="PTHR12644">
    <property type="entry name" value="ARP2/3 COMPLEX 16 KD SUBUNIT P16-ARC"/>
    <property type="match status" value="1"/>
</dbReference>
<evidence type="ECO:0000256" key="6">
    <source>
        <dbReference type="ARBA" id="ARBA00060329"/>
    </source>
</evidence>
<accession>A0A9W8EI05</accession>
<reference evidence="8" key="1">
    <citation type="submission" date="2022-07" db="EMBL/GenBank/DDBJ databases">
        <title>Phylogenomic reconstructions and comparative analyses of Kickxellomycotina fungi.</title>
        <authorList>
            <person name="Reynolds N.K."/>
            <person name="Stajich J.E."/>
            <person name="Barry K."/>
            <person name="Grigoriev I.V."/>
            <person name="Crous P."/>
            <person name="Smith M.E."/>
        </authorList>
    </citation>
    <scope>NUCLEOTIDE SEQUENCE</scope>
    <source>
        <strain evidence="8">IMI 214461</strain>
    </source>
</reference>
<keyword evidence="9" id="KW-1185">Reference proteome</keyword>
<keyword evidence="3" id="KW-0963">Cytoplasm</keyword>
<sequence>MAHRKLDIEGFDTEQQRMADQMQYLSTKSGAEVASMVDQKAASVRAAITRGSSVEALEKALVDPPYGHGLDAAQAANAQLVSEVLMATRAQDINAVVNGLSDDSRDVLLKYIYHGLARPAGFNCGVLLSWHERVVETGGLGAIVRVMSDRKTI</sequence>
<dbReference type="Proteomes" id="UP001150907">
    <property type="component" value="Unassembled WGS sequence"/>
</dbReference>
<dbReference type="Pfam" id="PF04699">
    <property type="entry name" value="P16-Arc"/>
    <property type="match status" value="1"/>
</dbReference>
<dbReference type="InterPro" id="IPR036743">
    <property type="entry name" value="ARPC5_sf"/>
</dbReference>
<evidence type="ECO:0000256" key="2">
    <source>
        <dbReference type="ARBA" id="ARBA00006084"/>
    </source>
</evidence>
<dbReference type="OrthoDB" id="429520at2759"/>
<evidence type="ECO:0000313" key="9">
    <source>
        <dbReference type="Proteomes" id="UP001150907"/>
    </source>
</evidence>
<dbReference type="InterPro" id="IPR006789">
    <property type="entry name" value="ARPC5"/>
</dbReference>
<comment type="similarity">
    <text evidence="2 7">Belongs to the ARPC5 family.</text>
</comment>
<dbReference type="FunFam" id="1.25.40.190:FF:000003">
    <property type="entry name" value="Actin-related protein 2/3 complex subunit 5"/>
    <property type="match status" value="1"/>
</dbReference>
<dbReference type="GO" id="GO:0044396">
    <property type="term" value="P:actin cortical patch organization"/>
    <property type="evidence" value="ECO:0007669"/>
    <property type="project" value="UniProtKB-ARBA"/>
</dbReference>